<sequence length="216" mass="23966">MPSILMCFHASVQLHEPGFEQWLRANAPPASLPNAYGYAAALDFEVEKAQTAFLEWPLLHDVEYEYVDTPAKLSALAEDLNACREWSFDVEAHNARTYYGLACLLQISTEWKDYVVDPLAEGMWDNMGLLRDAFGNPDVLKIGHSIRSLDVPSLFRDFGFVIVNAVDTEEAVHALGGKQSALGKVLIDAGVREPHDIAGMKQDMKVKGEHGRVFSS</sequence>
<evidence type="ECO:0000259" key="1">
    <source>
        <dbReference type="Pfam" id="PF01612"/>
    </source>
</evidence>
<evidence type="ECO:0000313" key="3">
    <source>
        <dbReference type="Proteomes" id="UP000002630"/>
    </source>
</evidence>
<gene>
    <name evidence="2" type="ORF">Esi_0228_0001</name>
</gene>
<dbReference type="GO" id="GO:0071037">
    <property type="term" value="P:nuclear polyadenylation-dependent snRNA catabolic process"/>
    <property type="evidence" value="ECO:0007669"/>
    <property type="project" value="TreeGrafter"/>
</dbReference>
<dbReference type="GO" id="GO:0071040">
    <property type="term" value="P:nuclear polyadenylation-dependent antisense transcript catabolic process"/>
    <property type="evidence" value="ECO:0007669"/>
    <property type="project" value="TreeGrafter"/>
</dbReference>
<dbReference type="GO" id="GO:0000176">
    <property type="term" value="C:nuclear exosome (RNase complex)"/>
    <property type="evidence" value="ECO:0007669"/>
    <property type="project" value="TreeGrafter"/>
</dbReference>
<dbReference type="OrthoDB" id="1920326at2759"/>
<evidence type="ECO:0000313" key="2">
    <source>
        <dbReference type="EMBL" id="CBJ30994.1"/>
    </source>
</evidence>
<dbReference type="GO" id="GO:0071036">
    <property type="term" value="P:nuclear polyadenylation-dependent snoRNA catabolic process"/>
    <property type="evidence" value="ECO:0007669"/>
    <property type="project" value="TreeGrafter"/>
</dbReference>
<dbReference type="PANTHER" id="PTHR12124">
    <property type="entry name" value="POLYMYOSITIS/SCLERODERMA AUTOANTIGEN-RELATED"/>
    <property type="match status" value="1"/>
</dbReference>
<dbReference type="Pfam" id="PF01612">
    <property type="entry name" value="DNA_pol_A_exo1"/>
    <property type="match status" value="1"/>
</dbReference>
<dbReference type="InParanoid" id="D7FS53"/>
<dbReference type="InterPro" id="IPR012337">
    <property type="entry name" value="RNaseH-like_sf"/>
</dbReference>
<keyword evidence="3" id="KW-1185">Reference proteome</keyword>
<dbReference type="AlphaFoldDB" id="D7FS53"/>
<dbReference type="Gene3D" id="3.30.420.10">
    <property type="entry name" value="Ribonuclease H-like superfamily/Ribonuclease H"/>
    <property type="match status" value="1"/>
</dbReference>
<dbReference type="GO" id="GO:0003727">
    <property type="term" value="F:single-stranded RNA binding"/>
    <property type="evidence" value="ECO:0007669"/>
    <property type="project" value="TreeGrafter"/>
</dbReference>
<dbReference type="GO" id="GO:0071038">
    <property type="term" value="P:TRAMP-dependent tRNA surveillance pathway"/>
    <property type="evidence" value="ECO:0007669"/>
    <property type="project" value="TreeGrafter"/>
</dbReference>
<dbReference type="GO" id="GO:0005730">
    <property type="term" value="C:nucleolus"/>
    <property type="evidence" value="ECO:0007669"/>
    <property type="project" value="TreeGrafter"/>
</dbReference>
<dbReference type="EMBL" id="FN649760">
    <property type="protein sequence ID" value="CBJ30994.1"/>
    <property type="molecule type" value="Genomic_DNA"/>
</dbReference>
<dbReference type="InterPro" id="IPR036397">
    <property type="entry name" value="RNaseH_sf"/>
</dbReference>
<dbReference type="Proteomes" id="UP000002630">
    <property type="component" value="Unassembled WGS sequence"/>
</dbReference>
<dbReference type="InterPro" id="IPR045092">
    <property type="entry name" value="Rrp6-like"/>
</dbReference>
<protein>
    <recommendedName>
        <fullName evidence="1">3'-5' exonuclease domain-containing protein</fullName>
    </recommendedName>
</protein>
<dbReference type="eggNOG" id="KOG2206">
    <property type="taxonomic scope" value="Eukaryota"/>
</dbReference>
<dbReference type="GO" id="GO:0000175">
    <property type="term" value="F:3'-5'-RNA exonuclease activity"/>
    <property type="evidence" value="ECO:0007669"/>
    <property type="project" value="InterPro"/>
</dbReference>
<dbReference type="GO" id="GO:0071044">
    <property type="term" value="P:histone mRNA catabolic process"/>
    <property type="evidence" value="ECO:0007669"/>
    <property type="project" value="TreeGrafter"/>
</dbReference>
<dbReference type="InterPro" id="IPR002562">
    <property type="entry name" value="3'-5'_exonuclease_dom"/>
</dbReference>
<proteinExistence type="predicted"/>
<dbReference type="GO" id="GO:0000467">
    <property type="term" value="P:exonucleolytic trimming to generate mature 3'-end of 5.8S rRNA from tricistronic rRNA transcript (SSU-rRNA, 5.8S rRNA, LSU-rRNA)"/>
    <property type="evidence" value="ECO:0007669"/>
    <property type="project" value="InterPro"/>
</dbReference>
<reference evidence="2 3" key="1">
    <citation type="journal article" date="2010" name="Nature">
        <title>The Ectocarpus genome and the independent evolution of multicellularity in brown algae.</title>
        <authorList>
            <person name="Cock J.M."/>
            <person name="Sterck L."/>
            <person name="Rouze P."/>
            <person name="Scornet D."/>
            <person name="Allen A.E."/>
            <person name="Amoutzias G."/>
            <person name="Anthouard V."/>
            <person name="Artiguenave F."/>
            <person name="Aury J.M."/>
            <person name="Badger J.H."/>
            <person name="Beszteri B."/>
            <person name="Billiau K."/>
            <person name="Bonnet E."/>
            <person name="Bothwell J.H."/>
            <person name="Bowler C."/>
            <person name="Boyen C."/>
            <person name="Brownlee C."/>
            <person name="Carrano C.J."/>
            <person name="Charrier B."/>
            <person name="Cho G.Y."/>
            <person name="Coelho S.M."/>
            <person name="Collen J."/>
            <person name="Corre E."/>
            <person name="Da Silva C."/>
            <person name="Delage L."/>
            <person name="Delaroque N."/>
            <person name="Dittami S.M."/>
            <person name="Doulbeau S."/>
            <person name="Elias M."/>
            <person name="Farnham G."/>
            <person name="Gachon C.M."/>
            <person name="Gschloessl B."/>
            <person name="Heesch S."/>
            <person name="Jabbari K."/>
            <person name="Jubin C."/>
            <person name="Kawai H."/>
            <person name="Kimura K."/>
            <person name="Kloareg B."/>
            <person name="Kupper F.C."/>
            <person name="Lang D."/>
            <person name="Le Bail A."/>
            <person name="Leblanc C."/>
            <person name="Lerouge P."/>
            <person name="Lohr M."/>
            <person name="Lopez P.J."/>
            <person name="Martens C."/>
            <person name="Maumus F."/>
            <person name="Michel G."/>
            <person name="Miranda-Saavedra D."/>
            <person name="Morales J."/>
            <person name="Moreau H."/>
            <person name="Motomura T."/>
            <person name="Nagasato C."/>
            <person name="Napoli C.A."/>
            <person name="Nelson D.R."/>
            <person name="Nyvall-Collen P."/>
            <person name="Peters A.F."/>
            <person name="Pommier C."/>
            <person name="Potin P."/>
            <person name="Poulain J."/>
            <person name="Quesneville H."/>
            <person name="Read B."/>
            <person name="Rensing S.A."/>
            <person name="Ritter A."/>
            <person name="Rousvoal S."/>
            <person name="Samanta M."/>
            <person name="Samson G."/>
            <person name="Schroeder D.C."/>
            <person name="Segurens B."/>
            <person name="Strittmatter M."/>
            <person name="Tonon T."/>
            <person name="Tregear J.W."/>
            <person name="Valentin K."/>
            <person name="von Dassow P."/>
            <person name="Yamagishi T."/>
            <person name="Van de Peer Y."/>
            <person name="Wincker P."/>
        </authorList>
    </citation>
    <scope>NUCLEOTIDE SEQUENCE [LARGE SCALE GENOMIC DNA]</scope>
    <source>
        <strain evidence="3">Ec32 / CCAP1310/4</strain>
    </source>
</reference>
<organism evidence="2 3">
    <name type="scientific">Ectocarpus siliculosus</name>
    <name type="common">Brown alga</name>
    <name type="synonym">Conferva siliculosa</name>
    <dbReference type="NCBI Taxonomy" id="2880"/>
    <lineage>
        <taxon>Eukaryota</taxon>
        <taxon>Sar</taxon>
        <taxon>Stramenopiles</taxon>
        <taxon>Ochrophyta</taxon>
        <taxon>PX clade</taxon>
        <taxon>Phaeophyceae</taxon>
        <taxon>Ectocarpales</taxon>
        <taxon>Ectocarpaceae</taxon>
        <taxon>Ectocarpus</taxon>
    </lineage>
</organism>
<feature type="domain" description="3'-5' exonuclease" evidence="1">
    <location>
        <begin position="64"/>
        <end position="179"/>
    </location>
</feature>
<dbReference type="PANTHER" id="PTHR12124:SF47">
    <property type="entry name" value="EXOSOME COMPONENT 10"/>
    <property type="match status" value="1"/>
</dbReference>
<dbReference type="GO" id="GO:0071051">
    <property type="term" value="P:poly(A)-dependent snoRNA 3'-end processing"/>
    <property type="evidence" value="ECO:0007669"/>
    <property type="project" value="TreeGrafter"/>
</dbReference>
<dbReference type="GO" id="GO:0071035">
    <property type="term" value="P:nuclear polyadenylation-dependent rRNA catabolic process"/>
    <property type="evidence" value="ECO:0007669"/>
    <property type="project" value="TreeGrafter"/>
</dbReference>
<dbReference type="GO" id="GO:0071039">
    <property type="term" value="P:nuclear polyadenylation-dependent CUT catabolic process"/>
    <property type="evidence" value="ECO:0007669"/>
    <property type="project" value="TreeGrafter"/>
</dbReference>
<dbReference type="STRING" id="2880.D7FS53"/>
<dbReference type="SUPFAM" id="SSF53098">
    <property type="entry name" value="Ribonuclease H-like"/>
    <property type="match status" value="1"/>
</dbReference>
<name>D7FS53_ECTSI</name>
<accession>D7FS53</accession>